<comment type="caution">
    <text evidence="5">The sequence shown here is derived from an EMBL/GenBank/DDBJ whole genome shotgun (WGS) entry which is preliminary data.</text>
</comment>
<dbReference type="GO" id="GO:0016020">
    <property type="term" value="C:membrane"/>
    <property type="evidence" value="ECO:0007669"/>
    <property type="project" value="InterPro"/>
</dbReference>
<sequence length="492" mass="55953">GGEGFPNWVGHWEGSRLNGFYLAAGFESRPAASSPAQTTGAGILSHMRLSRWSISRIGVIGVTVMAALSGFGAVNYPYTSMNIFMRPVTKYDIQAQERRLLQTLDVIVNKKKRIALAERERVTSKVREESGSHSRIWGLLRSVTASSPQGEGLSTLKQEVAALELCVDCGGMSRKSTEFSVVVIVGSVTNDVVSDVLYRAACLTVYLFMYVLMVDLVLHNTWQLLELGSRLIRVTPQMSSSTEDSEYEPSLRSLNTSDNSASSSDNDYFSTSEEEEEEGEGRAWRSLELSEERMNTPPPRFPFTGNPGIKIDENPAELSPFEFFSLFIDKRIIDSVLVETNRFAEQTGQDDSLWRPVTEAELFVFFAMKMLGGIVKMPEEEMNWSHDELLERPIFRQLMTMKWYSKIKQYLHFVDNETHDAQTHPNPKLYKIYDVFMTLCENFGKCYTPRQDVCIDESLMLFKGRVDYGEYRNLYHIYGELDYGAETSIFMW</sequence>
<dbReference type="Pfam" id="PF13843">
    <property type="entry name" value="DDE_Tnp_1_7"/>
    <property type="match status" value="1"/>
</dbReference>
<evidence type="ECO:0000256" key="2">
    <source>
        <dbReference type="SAM" id="Phobius"/>
    </source>
</evidence>
<organism evidence="5 6">
    <name type="scientific">Homarus americanus</name>
    <name type="common">American lobster</name>
    <dbReference type="NCBI Taxonomy" id="6706"/>
    <lineage>
        <taxon>Eukaryota</taxon>
        <taxon>Metazoa</taxon>
        <taxon>Ecdysozoa</taxon>
        <taxon>Arthropoda</taxon>
        <taxon>Crustacea</taxon>
        <taxon>Multicrustacea</taxon>
        <taxon>Malacostraca</taxon>
        <taxon>Eumalacostraca</taxon>
        <taxon>Eucarida</taxon>
        <taxon>Decapoda</taxon>
        <taxon>Pleocyemata</taxon>
        <taxon>Astacidea</taxon>
        <taxon>Nephropoidea</taxon>
        <taxon>Nephropidae</taxon>
        <taxon>Homarus</taxon>
    </lineage>
</organism>
<feature type="compositionally biased region" description="Low complexity" evidence="1">
    <location>
        <begin position="253"/>
        <end position="271"/>
    </location>
</feature>
<protein>
    <submittedName>
        <fullName evidence="5">Golgi pH regulator-like 1</fullName>
    </submittedName>
</protein>
<keyword evidence="2" id="KW-0472">Membrane</keyword>
<proteinExistence type="predicted"/>
<feature type="region of interest" description="Disordered" evidence="1">
    <location>
        <begin position="238"/>
        <end position="283"/>
    </location>
</feature>
<dbReference type="PANTHER" id="PTHR46599">
    <property type="entry name" value="PIGGYBAC TRANSPOSABLE ELEMENT-DERIVED PROTEIN 4"/>
    <property type="match status" value="1"/>
</dbReference>
<dbReference type="InterPro" id="IPR029526">
    <property type="entry name" value="PGBD"/>
</dbReference>
<dbReference type="Pfam" id="PF12537">
    <property type="entry name" value="GPHR_N"/>
    <property type="match status" value="1"/>
</dbReference>
<gene>
    <name evidence="5" type="primary">Gpr89-L1</name>
    <name evidence="5" type="ORF">Hamer_G026052</name>
</gene>
<keyword evidence="2" id="KW-0812">Transmembrane</keyword>
<accession>A0A8J5K5R4</accession>
<dbReference type="PANTHER" id="PTHR46599:SF3">
    <property type="entry name" value="PIGGYBAC TRANSPOSABLE ELEMENT-DERIVED PROTEIN 4"/>
    <property type="match status" value="1"/>
</dbReference>
<feature type="transmembrane region" description="Helical" evidence="2">
    <location>
        <begin position="196"/>
        <end position="218"/>
    </location>
</feature>
<feature type="domain" description="Golgi pH regulator conserved" evidence="3">
    <location>
        <begin position="53"/>
        <end position="114"/>
    </location>
</feature>
<feature type="domain" description="PiggyBac transposable element-derived protein" evidence="4">
    <location>
        <begin position="319"/>
        <end position="472"/>
    </location>
</feature>
<dbReference type="EMBL" id="JAHLQT010024290">
    <property type="protein sequence ID" value="KAG7165489.1"/>
    <property type="molecule type" value="Genomic_DNA"/>
</dbReference>
<dbReference type="Proteomes" id="UP000747542">
    <property type="component" value="Unassembled WGS sequence"/>
</dbReference>
<feature type="non-terminal residue" evidence="5">
    <location>
        <position position="492"/>
    </location>
</feature>
<evidence type="ECO:0000259" key="3">
    <source>
        <dbReference type="Pfam" id="PF12537"/>
    </source>
</evidence>
<dbReference type="InterPro" id="IPR022535">
    <property type="entry name" value="Golgi_pH-regulator_cons_dom"/>
</dbReference>
<evidence type="ECO:0000259" key="4">
    <source>
        <dbReference type="Pfam" id="PF13843"/>
    </source>
</evidence>
<evidence type="ECO:0000313" key="6">
    <source>
        <dbReference type="Proteomes" id="UP000747542"/>
    </source>
</evidence>
<evidence type="ECO:0000256" key="1">
    <source>
        <dbReference type="SAM" id="MobiDB-lite"/>
    </source>
</evidence>
<keyword evidence="6" id="KW-1185">Reference proteome</keyword>
<keyword evidence="2" id="KW-1133">Transmembrane helix</keyword>
<reference evidence="5" key="1">
    <citation type="journal article" date="2021" name="Sci. Adv.">
        <title>The American lobster genome reveals insights on longevity, neural, and immune adaptations.</title>
        <authorList>
            <person name="Polinski J.M."/>
            <person name="Zimin A.V."/>
            <person name="Clark K.F."/>
            <person name="Kohn A.B."/>
            <person name="Sadowski N."/>
            <person name="Timp W."/>
            <person name="Ptitsyn A."/>
            <person name="Khanna P."/>
            <person name="Romanova D.Y."/>
            <person name="Williams P."/>
            <person name="Greenwood S.J."/>
            <person name="Moroz L.L."/>
            <person name="Walt D.R."/>
            <person name="Bodnar A.G."/>
        </authorList>
    </citation>
    <scope>NUCLEOTIDE SEQUENCE</scope>
    <source>
        <strain evidence="5">GMGI-L3</strain>
    </source>
</reference>
<feature type="transmembrane region" description="Helical" evidence="2">
    <location>
        <begin position="57"/>
        <end position="78"/>
    </location>
</feature>
<dbReference type="AlphaFoldDB" id="A0A8J5K5R4"/>
<feature type="non-terminal residue" evidence="5">
    <location>
        <position position="1"/>
    </location>
</feature>
<name>A0A8J5K5R4_HOMAM</name>
<evidence type="ECO:0000313" key="5">
    <source>
        <dbReference type="EMBL" id="KAG7165489.1"/>
    </source>
</evidence>